<organism evidence="1 2">
    <name type="scientific">Escherichia coli</name>
    <dbReference type="NCBI Taxonomy" id="562"/>
    <lineage>
        <taxon>Bacteria</taxon>
        <taxon>Pseudomonadati</taxon>
        <taxon>Pseudomonadota</taxon>
        <taxon>Gammaproteobacteria</taxon>
        <taxon>Enterobacterales</taxon>
        <taxon>Enterobacteriaceae</taxon>
        <taxon>Escherichia</taxon>
    </lineage>
</organism>
<reference evidence="1 2" key="1">
    <citation type="submission" date="2016-12" db="EMBL/GenBank/DDBJ databases">
        <title>Real-Time Genomic Investigation Underlying the Public Health Response to a Shiga Toxin-Producing Escherichia Coli O26:H11 Outbreak in a Nursery.</title>
        <authorList>
            <person name="Ferdous M."/>
            <person name="Moran-Gilad J."/>
            <person name="Rossen J.W."/>
            <person name="Gdalevich M."/>
        </authorList>
    </citation>
    <scope>NUCLEOTIDE SEQUENCE [LARGE SCALE GENOMIC DNA]</scope>
    <source>
        <strain evidence="1 2">STEC 514-2</strain>
    </source>
</reference>
<dbReference type="EMBL" id="MRVZ01000053">
    <property type="protein sequence ID" value="PAU22174.1"/>
    <property type="molecule type" value="Genomic_DNA"/>
</dbReference>
<evidence type="ECO:0000313" key="2">
    <source>
        <dbReference type="Proteomes" id="UP000218543"/>
    </source>
</evidence>
<evidence type="ECO:0000313" key="1">
    <source>
        <dbReference type="EMBL" id="PAU22174.1"/>
    </source>
</evidence>
<dbReference type="RefSeq" id="WP_032327001.1">
    <property type="nucleotide sequence ID" value="NZ_BFKT01000152.1"/>
</dbReference>
<accession>A0A2A2C9W5</accession>
<evidence type="ECO:0008006" key="3">
    <source>
        <dbReference type="Google" id="ProtNLM"/>
    </source>
</evidence>
<protein>
    <recommendedName>
        <fullName evidence="3">Lipoprotein</fullName>
    </recommendedName>
</protein>
<dbReference type="PROSITE" id="PS51257">
    <property type="entry name" value="PROKAR_LIPOPROTEIN"/>
    <property type="match status" value="1"/>
</dbReference>
<proteinExistence type="predicted"/>
<gene>
    <name evidence="1" type="ORF">BTQ06_16035</name>
</gene>
<dbReference type="Proteomes" id="UP000218543">
    <property type="component" value="Unassembled WGS sequence"/>
</dbReference>
<comment type="caution">
    <text evidence="1">The sequence shown here is derived from an EMBL/GenBank/DDBJ whole genome shotgun (WGS) entry which is preliminary data.</text>
</comment>
<dbReference type="AlphaFoldDB" id="A0A2A2C9W5"/>
<sequence>MDIKKNIIIVFATTLLGGCGSVGNIKDVEPSKYVHVTDYLNDAFEKSNCVGSIFSPQGRISTDADGLKYQLNGENIRCYSESIETAVEKYCVYKRGEIVQGGSWCKVNGEPLFYINYGYDGKHYGVPKENFMVVEQGSSQGKLQWLSTAERLGFLSKRVLLQQKLENEINAKKEATELQLKIKEKNTPVKADVGDLICKEDYEAKPYQYPGTAYYKAYVEKKEKNKLQLRLVWHGGNGFVVNDITSSNNIIWSSPNGWRHCN</sequence>
<name>A0A2A2C9W5_ECOLX</name>